<dbReference type="InterPro" id="IPR042099">
    <property type="entry name" value="ANL_N_sf"/>
</dbReference>
<feature type="transmembrane region" description="Helical" evidence="8">
    <location>
        <begin position="6"/>
        <end position="23"/>
    </location>
</feature>
<keyword evidence="3" id="KW-0547">Nucleotide-binding</keyword>
<evidence type="ECO:0000256" key="6">
    <source>
        <dbReference type="ARBA" id="ARBA00026121"/>
    </source>
</evidence>
<dbReference type="InterPro" id="IPR000873">
    <property type="entry name" value="AMP-dep_synth/lig_dom"/>
</dbReference>
<name>T1KH01_TETUR</name>
<dbReference type="eggNOG" id="KOG1180">
    <property type="taxonomic scope" value="Eukaryota"/>
</dbReference>
<dbReference type="Proteomes" id="UP000015104">
    <property type="component" value="Unassembled WGS sequence"/>
</dbReference>
<evidence type="ECO:0000256" key="2">
    <source>
        <dbReference type="ARBA" id="ARBA00022598"/>
    </source>
</evidence>
<dbReference type="Pfam" id="PF00501">
    <property type="entry name" value="AMP-binding"/>
    <property type="match status" value="1"/>
</dbReference>
<reference evidence="11" key="1">
    <citation type="submission" date="2011-08" db="EMBL/GenBank/DDBJ databases">
        <authorList>
            <person name="Rombauts S."/>
        </authorList>
    </citation>
    <scope>NUCLEOTIDE SEQUENCE</scope>
    <source>
        <strain evidence="11">London</strain>
    </source>
</reference>
<evidence type="ECO:0000259" key="9">
    <source>
        <dbReference type="Pfam" id="PF00501"/>
    </source>
</evidence>
<keyword evidence="8" id="KW-1133">Transmembrane helix</keyword>
<evidence type="ECO:0000256" key="3">
    <source>
        <dbReference type="ARBA" id="ARBA00022741"/>
    </source>
</evidence>
<dbReference type="GO" id="GO:0035336">
    <property type="term" value="P:long-chain fatty-acyl-CoA metabolic process"/>
    <property type="evidence" value="ECO:0007669"/>
    <property type="project" value="TreeGrafter"/>
</dbReference>
<evidence type="ECO:0000313" key="10">
    <source>
        <dbReference type="EnsemblMetazoa" id="tetur11g02620.1"/>
    </source>
</evidence>
<sequence length="731" mass="81915">MASSVWENLLVVFLGSIPFLIMVKWSWFGVFCIKVLAVIIDFLVLTPQIIYQQPWATWLATRRIRAVREDENDPESPFVRIGDPLEFDRQVLESPTIAHWFDTMTAKFGDSNCMGSRPVLSECEEKQANGKILKKYLLADDYFFISYKQVKDKVKQIGDGLSLNGVKAGDKVVLFSETREEWLLSAFAIWKLGAITVTMYANLGLDGILAILEQTQATHIVTSADSLDKLAKIADKLNYLTTIICAKGANGKEPTPLPSLSKFKMIPFNQLVNKYDAPETRQTLPSPHDIACIMYTSGSTGIPKGVQISHANFMSAMQALLTSAVGSYKHSQHEAYLAYLPLAHIFEMGAEVLMFSMGIPICYSSPMTMLDSSTAIKKGCKGDISVIKPTIMPAVPLILDRIKKTIEDKLSTSEFFKYLFEFAIEYKKFWVLFGFETPFMDYLAFSKVRQPLGGNLKLIFVGGAPLSVETQQFISLTLGVKLLQGYAATEGTACAALMDMEDRSLGRCGAPLFGAKLKLIDWPEGGYSNHDQPNPRGELVIGGPAITMGYYMNEEETAKVYWVDEDGTRWWRSGDIGEVFEDGTIKIIDRKKDLIKLQHGEYISLGKVEAVLKNCNFVDNICVYGDSFHSYLIAFILPERNSLKRLAESLGKQDVPFNELCNDQQIVNSVLETLREFGESANLLRFEIPNKIKLCSEEWTPDNGLATAALKIRRLEIQKFYKQSIESLYAK</sequence>
<keyword evidence="8" id="KW-0472">Membrane</keyword>
<keyword evidence="11" id="KW-1185">Reference proteome</keyword>
<dbReference type="PROSITE" id="PS00455">
    <property type="entry name" value="AMP_BINDING"/>
    <property type="match status" value="1"/>
</dbReference>
<evidence type="ECO:0000256" key="8">
    <source>
        <dbReference type="SAM" id="Phobius"/>
    </source>
</evidence>
<evidence type="ECO:0000256" key="7">
    <source>
        <dbReference type="ARBA" id="ARBA00036813"/>
    </source>
</evidence>
<dbReference type="EnsemblMetazoa" id="tetur11g02620.1">
    <property type="protein sequence ID" value="tetur11g02620.1"/>
    <property type="gene ID" value="tetur11g02620"/>
</dbReference>
<keyword evidence="4" id="KW-0276">Fatty acid metabolism</keyword>
<evidence type="ECO:0000313" key="11">
    <source>
        <dbReference type="Proteomes" id="UP000015104"/>
    </source>
</evidence>
<dbReference type="GO" id="GO:0030182">
    <property type="term" value="P:neuron differentiation"/>
    <property type="evidence" value="ECO:0007669"/>
    <property type="project" value="TreeGrafter"/>
</dbReference>
<keyword evidence="8" id="KW-0812">Transmembrane</keyword>
<gene>
    <name evidence="10" type="primary">107364227</name>
</gene>
<dbReference type="KEGG" id="tut:107364227"/>
<evidence type="ECO:0000256" key="1">
    <source>
        <dbReference type="ARBA" id="ARBA00006432"/>
    </source>
</evidence>
<accession>T1KH01</accession>
<dbReference type="EC" id="6.2.1.3" evidence="6"/>
<dbReference type="GO" id="GO:0090433">
    <property type="term" value="F:palmitoyl-CoA ligase activity"/>
    <property type="evidence" value="ECO:0007669"/>
    <property type="project" value="TreeGrafter"/>
</dbReference>
<dbReference type="HOGENOM" id="CLU_000022_45_2_1"/>
<dbReference type="STRING" id="32264.T1KH01"/>
<reference evidence="10" key="2">
    <citation type="submission" date="2015-06" db="UniProtKB">
        <authorList>
            <consortium name="EnsemblMetazoa"/>
        </authorList>
    </citation>
    <scope>IDENTIFICATION</scope>
</reference>
<dbReference type="AlphaFoldDB" id="T1KH01"/>
<dbReference type="OrthoDB" id="1700726at2759"/>
<evidence type="ECO:0000256" key="5">
    <source>
        <dbReference type="ARBA" id="ARBA00022840"/>
    </source>
</evidence>
<dbReference type="SUPFAM" id="SSF56801">
    <property type="entry name" value="Acetyl-CoA synthetase-like"/>
    <property type="match status" value="1"/>
</dbReference>
<keyword evidence="5" id="KW-0067">ATP-binding</keyword>
<comment type="similarity">
    <text evidence="1">Belongs to the ATP-dependent AMP-binding enzyme family.</text>
</comment>
<organism evidence="10 11">
    <name type="scientific">Tetranychus urticae</name>
    <name type="common">Two-spotted spider mite</name>
    <dbReference type="NCBI Taxonomy" id="32264"/>
    <lineage>
        <taxon>Eukaryota</taxon>
        <taxon>Metazoa</taxon>
        <taxon>Ecdysozoa</taxon>
        <taxon>Arthropoda</taxon>
        <taxon>Chelicerata</taxon>
        <taxon>Arachnida</taxon>
        <taxon>Acari</taxon>
        <taxon>Acariformes</taxon>
        <taxon>Trombidiformes</taxon>
        <taxon>Prostigmata</taxon>
        <taxon>Eleutherengona</taxon>
        <taxon>Raphignathae</taxon>
        <taxon>Tetranychoidea</taxon>
        <taxon>Tetranychidae</taxon>
        <taxon>Tetranychus</taxon>
    </lineage>
</organism>
<evidence type="ECO:0000256" key="4">
    <source>
        <dbReference type="ARBA" id="ARBA00022832"/>
    </source>
</evidence>
<dbReference type="EMBL" id="CAEY01000073">
    <property type="status" value="NOT_ANNOTATED_CDS"/>
    <property type="molecule type" value="Genomic_DNA"/>
</dbReference>
<dbReference type="GO" id="GO:0005886">
    <property type="term" value="C:plasma membrane"/>
    <property type="evidence" value="ECO:0007669"/>
    <property type="project" value="TreeGrafter"/>
</dbReference>
<proteinExistence type="inferred from homology"/>
<keyword evidence="2" id="KW-0436">Ligase</keyword>
<keyword evidence="4" id="KW-0443">Lipid metabolism</keyword>
<dbReference type="GO" id="GO:0005811">
    <property type="term" value="C:lipid droplet"/>
    <property type="evidence" value="ECO:0007669"/>
    <property type="project" value="TreeGrafter"/>
</dbReference>
<dbReference type="GO" id="GO:0005783">
    <property type="term" value="C:endoplasmic reticulum"/>
    <property type="evidence" value="ECO:0007669"/>
    <property type="project" value="TreeGrafter"/>
</dbReference>
<comment type="catalytic activity">
    <reaction evidence="7">
        <text>a long-chain fatty acid + ATP + CoA = a long-chain fatty acyl-CoA + AMP + diphosphate</text>
        <dbReference type="Rhea" id="RHEA:15421"/>
        <dbReference type="ChEBI" id="CHEBI:30616"/>
        <dbReference type="ChEBI" id="CHEBI:33019"/>
        <dbReference type="ChEBI" id="CHEBI:57287"/>
        <dbReference type="ChEBI" id="CHEBI:57560"/>
        <dbReference type="ChEBI" id="CHEBI:83139"/>
        <dbReference type="ChEBI" id="CHEBI:456215"/>
        <dbReference type="EC" id="6.2.1.3"/>
    </reaction>
</comment>
<dbReference type="OMA" id="AHIFEMG"/>
<dbReference type="InterPro" id="IPR020845">
    <property type="entry name" value="AMP-binding_CS"/>
</dbReference>
<feature type="domain" description="AMP-dependent synthetase/ligase" evidence="9">
    <location>
        <begin position="127"/>
        <end position="551"/>
    </location>
</feature>
<protein>
    <recommendedName>
        <fullName evidence="6">long-chain-fatty-acid--CoA ligase</fullName>
        <ecNumber evidence="6">6.2.1.3</ecNumber>
    </recommendedName>
</protein>
<dbReference type="PANTHER" id="PTHR43272:SF83">
    <property type="entry name" value="ACYL-COA SYNTHETASE LONG-CHAIN, ISOFORM J"/>
    <property type="match status" value="1"/>
</dbReference>
<dbReference type="GO" id="GO:0005524">
    <property type="term" value="F:ATP binding"/>
    <property type="evidence" value="ECO:0007669"/>
    <property type="project" value="UniProtKB-KW"/>
</dbReference>
<dbReference type="Gene3D" id="3.40.50.12780">
    <property type="entry name" value="N-terminal domain of ligase-like"/>
    <property type="match status" value="1"/>
</dbReference>
<dbReference type="PANTHER" id="PTHR43272">
    <property type="entry name" value="LONG-CHAIN-FATTY-ACID--COA LIGASE"/>
    <property type="match status" value="1"/>
</dbReference>